<gene>
    <name evidence="1" type="ORF">NM203_28105</name>
</gene>
<evidence type="ECO:0000313" key="2">
    <source>
        <dbReference type="Proteomes" id="UP001651690"/>
    </source>
</evidence>
<name>A0ABT1MA74_9MYCO</name>
<dbReference type="InterPro" id="IPR055586">
    <property type="entry name" value="DUF7162"/>
</dbReference>
<organism evidence="1 2">
    <name type="scientific">Mycolicibacterium arenosum</name>
    <dbReference type="NCBI Taxonomy" id="2952157"/>
    <lineage>
        <taxon>Bacteria</taxon>
        <taxon>Bacillati</taxon>
        <taxon>Actinomycetota</taxon>
        <taxon>Actinomycetes</taxon>
        <taxon>Mycobacteriales</taxon>
        <taxon>Mycobacteriaceae</taxon>
        <taxon>Mycolicibacterium</taxon>
    </lineage>
</organism>
<protein>
    <submittedName>
        <fullName evidence="1">Uncharacterized protein</fullName>
    </submittedName>
</protein>
<dbReference type="Pfam" id="PF23721">
    <property type="entry name" value="DUF7162"/>
    <property type="match status" value="1"/>
</dbReference>
<reference evidence="1 2" key="1">
    <citation type="submission" date="2022-06" db="EMBL/GenBank/DDBJ databases">
        <title>Mycolicibacterium sp. CAU 1645 isolated from seawater.</title>
        <authorList>
            <person name="Kim W."/>
        </authorList>
    </citation>
    <scope>NUCLEOTIDE SEQUENCE [LARGE SCALE GENOMIC DNA]</scope>
    <source>
        <strain evidence="1 2">CAU 1645</strain>
    </source>
</reference>
<dbReference type="RefSeq" id="WP_255063907.1">
    <property type="nucleotide sequence ID" value="NZ_JANDBD010000014.1"/>
</dbReference>
<dbReference type="EMBL" id="JANDBD010000014">
    <property type="protein sequence ID" value="MCP9276055.1"/>
    <property type="molecule type" value="Genomic_DNA"/>
</dbReference>
<sequence>MTEMSIAPDALRADAAWVRGFAEHVVEIDWPAVELAGSEVAVAIAEARPGLAELASGLRAWADAATVSATELESADRRGRAGLPPR</sequence>
<accession>A0ABT1MA74</accession>
<evidence type="ECO:0000313" key="1">
    <source>
        <dbReference type="EMBL" id="MCP9276055.1"/>
    </source>
</evidence>
<comment type="caution">
    <text evidence="1">The sequence shown here is derived from an EMBL/GenBank/DDBJ whole genome shotgun (WGS) entry which is preliminary data.</text>
</comment>
<keyword evidence="2" id="KW-1185">Reference proteome</keyword>
<dbReference type="Proteomes" id="UP001651690">
    <property type="component" value="Unassembled WGS sequence"/>
</dbReference>
<proteinExistence type="predicted"/>